<accession>A0A1Y1YYX0</accession>
<keyword evidence="4" id="KW-1133">Transmembrane helix</keyword>
<dbReference type="GO" id="GO:0012505">
    <property type="term" value="C:endomembrane system"/>
    <property type="evidence" value="ECO:0007669"/>
    <property type="project" value="TreeGrafter"/>
</dbReference>
<organism evidence="6 7">
    <name type="scientific">Neocallimastix californiae</name>
    <dbReference type="NCBI Taxonomy" id="1754190"/>
    <lineage>
        <taxon>Eukaryota</taxon>
        <taxon>Fungi</taxon>
        <taxon>Fungi incertae sedis</taxon>
        <taxon>Chytridiomycota</taxon>
        <taxon>Chytridiomycota incertae sedis</taxon>
        <taxon>Neocallimastigomycetes</taxon>
        <taxon>Neocallimastigales</taxon>
        <taxon>Neocallimastigaceae</taxon>
        <taxon>Neocallimastix</taxon>
    </lineage>
</organism>
<evidence type="ECO:0000256" key="4">
    <source>
        <dbReference type="SAM" id="Phobius"/>
    </source>
</evidence>
<evidence type="ECO:0000256" key="1">
    <source>
        <dbReference type="ARBA" id="ARBA00004211"/>
    </source>
</evidence>
<evidence type="ECO:0000256" key="2">
    <source>
        <dbReference type="ARBA" id="ARBA00009063"/>
    </source>
</evidence>
<dbReference type="GO" id="GO:0048278">
    <property type="term" value="P:vesicle docking"/>
    <property type="evidence" value="ECO:0007669"/>
    <property type="project" value="TreeGrafter"/>
</dbReference>
<dbReference type="GO" id="GO:0006906">
    <property type="term" value="P:vesicle fusion"/>
    <property type="evidence" value="ECO:0007669"/>
    <property type="project" value="TreeGrafter"/>
</dbReference>
<dbReference type="InterPro" id="IPR000727">
    <property type="entry name" value="T_SNARE_dom"/>
</dbReference>
<reference evidence="6 7" key="1">
    <citation type="submission" date="2016-08" db="EMBL/GenBank/DDBJ databases">
        <title>A Parts List for Fungal Cellulosomes Revealed by Comparative Genomics.</title>
        <authorList>
            <consortium name="DOE Joint Genome Institute"/>
            <person name="Haitjema C.H."/>
            <person name="Gilmore S.P."/>
            <person name="Henske J.K."/>
            <person name="Solomon K.V."/>
            <person name="De Groot R."/>
            <person name="Kuo A."/>
            <person name="Mondo S.J."/>
            <person name="Salamov A.A."/>
            <person name="Labutti K."/>
            <person name="Zhao Z."/>
            <person name="Chiniquy J."/>
            <person name="Barry K."/>
            <person name="Brewer H.M."/>
            <person name="Purvine S.O."/>
            <person name="Wright A.T."/>
            <person name="Boxma B."/>
            <person name="Van Alen T."/>
            <person name="Hackstein J.H."/>
            <person name="Baker S.E."/>
            <person name="Grigoriev I.V."/>
            <person name="O'Malley M.A."/>
        </authorList>
    </citation>
    <scope>NUCLEOTIDE SEQUENCE [LARGE SCALE GENOMIC DNA]</scope>
    <source>
        <strain evidence="6 7">G1</strain>
    </source>
</reference>
<dbReference type="PROSITE" id="PS50192">
    <property type="entry name" value="T_SNARE"/>
    <property type="match status" value="1"/>
</dbReference>
<dbReference type="GO" id="GO:0006886">
    <property type="term" value="P:intracellular protein transport"/>
    <property type="evidence" value="ECO:0007669"/>
    <property type="project" value="TreeGrafter"/>
</dbReference>
<dbReference type="Gene3D" id="1.20.58.70">
    <property type="match status" value="1"/>
</dbReference>
<dbReference type="GO" id="GO:0000149">
    <property type="term" value="F:SNARE binding"/>
    <property type="evidence" value="ECO:0007669"/>
    <property type="project" value="TreeGrafter"/>
</dbReference>
<sequence>MNRDLISELKQGDISNQNPEMTQVKIYVDEEFDSQNNYLQNELDIANNDIKRLRQLGTNLRSNVSTSKIYETNQMLDKLNLEISDRLRNNRPKDKTTPICEAMQRKIAYNFKTTFNEYNLVKHENQNEAYKIFSHQYRITKSTATESEIQKAFEENNNEPVFIKELSSTQTLRRALEESQRRNEDLKRIEKSIEELLEIFGDMQNMLNIQYDKINTIDDIVNHAEIAVDQASTELVKTVEIRKKSRKILWIITIIVVILLILLFIFIYINFIKPIVNTTSDVVDTFTPDKQNN</sequence>
<dbReference type="EMBL" id="MCOG01000480">
    <property type="protein sequence ID" value="ORY03248.1"/>
    <property type="molecule type" value="Genomic_DNA"/>
</dbReference>
<dbReference type="SUPFAM" id="SSF47661">
    <property type="entry name" value="t-snare proteins"/>
    <property type="match status" value="1"/>
</dbReference>
<dbReference type="Pfam" id="PF05739">
    <property type="entry name" value="SNARE"/>
    <property type="match status" value="1"/>
</dbReference>
<evidence type="ECO:0000259" key="5">
    <source>
        <dbReference type="PROSITE" id="PS50192"/>
    </source>
</evidence>
<dbReference type="GO" id="GO:0005484">
    <property type="term" value="F:SNAP receptor activity"/>
    <property type="evidence" value="ECO:0007669"/>
    <property type="project" value="TreeGrafter"/>
</dbReference>
<dbReference type="PANTHER" id="PTHR19957">
    <property type="entry name" value="SYNTAXIN"/>
    <property type="match status" value="1"/>
</dbReference>
<dbReference type="InterPro" id="IPR010989">
    <property type="entry name" value="SNARE"/>
</dbReference>
<keyword evidence="7" id="KW-1185">Reference proteome</keyword>
<feature type="domain" description="T-SNARE coiled-coil homology" evidence="5">
    <location>
        <begin position="176"/>
        <end position="238"/>
    </location>
</feature>
<comment type="subcellular location">
    <subcellularLocation>
        <location evidence="1">Membrane</location>
        <topology evidence="1">Single-pass type IV membrane protein</topology>
    </subcellularLocation>
</comment>
<dbReference type="GO" id="GO:0005886">
    <property type="term" value="C:plasma membrane"/>
    <property type="evidence" value="ECO:0007669"/>
    <property type="project" value="TreeGrafter"/>
</dbReference>
<keyword evidence="4" id="KW-0812">Transmembrane</keyword>
<dbReference type="Proteomes" id="UP000193920">
    <property type="component" value="Unassembled WGS sequence"/>
</dbReference>
<dbReference type="PANTHER" id="PTHR19957:SF307">
    <property type="entry name" value="PROTEIN SSO1-RELATED"/>
    <property type="match status" value="1"/>
</dbReference>
<gene>
    <name evidence="6" type="ORF">LY90DRAFT_709375</name>
</gene>
<evidence type="ECO:0000313" key="6">
    <source>
        <dbReference type="EMBL" id="ORY03248.1"/>
    </source>
</evidence>
<dbReference type="InterPro" id="IPR045242">
    <property type="entry name" value="Syntaxin"/>
</dbReference>
<keyword evidence="3" id="KW-0175">Coiled coil</keyword>
<protein>
    <submittedName>
        <fullName evidence="6">t-SNARE</fullName>
    </submittedName>
</protein>
<dbReference type="GO" id="GO:0006887">
    <property type="term" value="P:exocytosis"/>
    <property type="evidence" value="ECO:0007669"/>
    <property type="project" value="TreeGrafter"/>
</dbReference>
<evidence type="ECO:0000256" key="3">
    <source>
        <dbReference type="SAM" id="Coils"/>
    </source>
</evidence>
<name>A0A1Y1YYX0_9FUNG</name>
<dbReference type="AlphaFoldDB" id="A0A1Y1YYX0"/>
<dbReference type="SMART" id="SM00397">
    <property type="entry name" value="t_SNARE"/>
    <property type="match status" value="1"/>
</dbReference>
<comment type="caution">
    <text evidence="6">The sequence shown here is derived from an EMBL/GenBank/DDBJ whole genome shotgun (WGS) entry which is preliminary data.</text>
</comment>
<proteinExistence type="inferred from homology"/>
<feature type="coiled-coil region" evidence="3">
    <location>
        <begin position="169"/>
        <end position="196"/>
    </location>
</feature>
<evidence type="ECO:0000313" key="7">
    <source>
        <dbReference type="Proteomes" id="UP000193920"/>
    </source>
</evidence>
<keyword evidence="4" id="KW-0472">Membrane</keyword>
<dbReference type="OrthoDB" id="10255013at2759"/>
<dbReference type="GO" id="GO:0031201">
    <property type="term" value="C:SNARE complex"/>
    <property type="evidence" value="ECO:0007669"/>
    <property type="project" value="TreeGrafter"/>
</dbReference>
<dbReference type="STRING" id="1754190.A0A1Y1YYX0"/>
<comment type="similarity">
    <text evidence="2">Belongs to the syntaxin family.</text>
</comment>
<feature type="transmembrane region" description="Helical" evidence="4">
    <location>
        <begin position="248"/>
        <end position="269"/>
    </location>
</feature>